<dbReference type="PROSITE" id="PS01124">
    <property type="entry name" value="HTH_ARAC_FAMILY_2"/>
    <property type="match status" value="1"/>
</dbReference>
<dbReference type="SMART" id="SM00871">
    <property type="entry name" value="AraC_E_bind"/>
    <property type="match status" value="1"/>
</dbReference>
<evidence type="ECO:0000256" key="3">
    <source>
        <dbReference type="ARBA" id="ARBA00023163"/>
    </source>
</evidence>
<accession>A0A2I0UYR4</accession>
<dbReference type="InterPro" id="IPR018060">
    <property type="entry name" value="HTH_AraC"/>
</dbReference>
<keyword evidence="3" id="KW-0804">Transcription</keyword>
<sequence>MDSLTRLNEAVAYIEAHLTEEIDLKEAARIAYCSDYHFKRMFSFLAGVSLSEYIRRRRLTLAALELSHSSRRILDIAICYGYRSADAFTRAFQQMHGITPSEARQSGQILKAFPRMTFQLTIKGGSEMNYRLEQKEAFHIIGLMKRVPIVFQGENQAITELARSLTMADIEQLKKLSNIEPKGIIQASTNFSEGRMEEKGELDHYIGVATTEKGTHHFTELDVPACTWAVFEAVGPFPQTLQEMWGRIYAEWFPSSGYEQVAGPEIVRHASTDFSSPTFTSEIWIPIYKKEPFA</sequence>
<dbReference type="SMART" id="SM00342">
    <property type="entry name" value="HTH_ARAC"/>
    <property type="match status" value="1"/>
</dbReference>
<keyword evidence="1" id="KW-0805">Transcription regulation</keyword>
<dbReference type="Pfam" id="PF12833">
    <property type="entry name" value="HTH_18"/>
    <property type="match status" value="1"/>
</dbReference>
<name>A0A2I0UYR4_9BACI</name>
<dbReference type="PANTHER" id="PTHR47504:SF5">
    <property type="entry name" value="RIGHT ORIGIN-BINDING PROTEIN"/>
    <property type="match status" value="1"/>
</dbReference>
<evidence type="ECO:0000256" key="2">
    <source>
        <dbReference type="ARBA" id="ARBA00023125"/>
    </source>
</evidence>
<dbReference type="InterPro" id="IPR050959">
    <property type="entry name" value="MarA-like"/>
</dbReference>
<dbReference type="PRINTS" id="PR00032">
    <property type="entry name" value="HTHARAC"/>
</dbReference>
<evidence type="ECO:0000259" key="4">
    <source>
        <dbReference type="PROSITE" id="PS01124"/>
    </source>
</evidence>
<gene>
    <name evidence="5" type="ORF">CRI88_10745</name>
</gene>
<dbReference type="PROSITE" id="PS00041">
    <property type="entry name" value="HTH_ARAC_FAMILY_1"/>
    <property type="match status" value="1"/>
</dbReference>
<dbReference type="InterPro" id="IPR011256">
    <property type="entry name" value="Reg_factor_effector_dom_sf"/>
</dbReference>
<dbReference type="SUPFAM" id="SSF55136">
    <property type="entry name" value="Probable bacterial effector-binding domain"/>
    <property type="match status" value="1"/>
</dbReference>
<dbReference type="InterPro" id="IPR010499">
    <property type="entry name" value="AraC_E-bd"/>
</dbReference>
<proteinExistence type="predicted"/>
<dbReference type="InterPro" id="IPR009057">
    <property type="entry name" value="Homeodomain-like_sf"/>
</dbReference>
<dbReference type="Proteomes" id="UP000234956">
    <property type="component" value="Unassembled WGS sequence"/>
</dbReference>
<dbReference type="GO" id="GO:0003700">
    <property type="term" value="F:DNA-binding transcription factor activity"/>
    <property type="evidence" value="ECO:0007669"/>
    <property type="project" value="InterPro"/>
</dbReference>
<evidence type="ECO:0000256" key="1">
    <source>
        <dbReference type="ARBA" id="ARBA00023015"/>
    </source>
</evidence>
<dbReference type="AlphaFoldDB" id="A0A2I0UYR4"/>
<keyword evidence="2" id="KW-0238">DNA-binding</keyword>
<dbReference type="GO" id="GO:0043565">
    <property type="term" value="F:sequence-specific DNA binding"/>
    <property type="evidence" value="ECO:0007669"/>
    <property type="project" value="InterPro"/>
</dbReference>
<dbReference type="InterPro" id="IPR018062">
    <property type="entry name" value="HTH_AraC-typ_CS"/>
</dbReference>
<dbReference type="InterPro" id="IPR029442">
    <property type="entry name" value="GyrI-like"/>
</dbReference>
<dbReference type="InterPro" id="IPR020449">
    <property type="entry name" value="Tscrpt_reg_AraC-type_HTH"/>
</dbReference>
<dbReference type="SUPFAM" id="SSF46689">
    <property type="entry name" value="Homeodomain-like"/>
    <property type="match status" value="2"/>
</dbReference>
<evidence type="ECO:0000313" key="6">
    <source>
        <dbReference type="Proteomes" id="UP000234956"/>
    </source>
</evidence>
<protein>
    <submittedName>
        <fullName evidence="5">AraC family transcriptional regulator</fullName>
    </submittedName>
</protein>
<dbReference type="PANTHER" id="PTHR47504">
    <property type="entry name" value="RIGHT ORIGIN-BINDING PROTEIN"/>
    <property type="match status" value="1"/>
</dbReference>
<feature type="domain" description="HTH araC/xylS-type" evidence="4">
    <location>
        <begin position="8"/>
        <end position="106"/>
    </location>
</feature>
<organism evidence="5 6">
    <name type="scientific">Lysinibacillus fusiformis</name>
    <dbReference type="NCBI Taxonomy" id="28031"/>
    <lineage>
        <taxon>Bacteria</taxon>
        <taxon>Bacillati</taxon>
        <taxon>Bacillota</taxon>
        <taxon>Bacilli</taxon>
        <taxon>Bacillales</taxon>
        <taxon>Bacillaceae</taxon>
        <taxon>Lysinibacillus</taxon>
    </lineage>
</organism>
<evidence type="ECO:0000313" key="5">
    <source>
        <dbReference type="EMBL" id="PKU51205.1"/>
    </source>
</evidence>
<dbReference type="Pfam" id="PF06445">
    <property type="entry name" value="GyrI-like"/>
    <property type="match status" value="1"/>
</dbReference>
<comment type="caution">
    <text evidence="5">The sequence shown here is derived from an EMBL/GenBank/DDBJ whole genome shotgun (WGS) entry which is preliminary data.</text>
</comment>
<dbReference type="EMBL" id="PDFK01000003">
    <property type="protein sequence ID" value="PKU51205.1"/>
    <property type="molecule type" value="Genomic_DNA"/>
</dbReference>
<dbReference type="Gene3D" id="1.10.10.60">
    <property type="entry name" value="Homeodomain-like"/>
    <property type="match status" value="2"/>
</dbReference>
<reference evidence="5 6" key="1">
    <citation type="submission" date="2017-10" db="EMBL/GenBank/DDBJ databases">
        <title>Draft genome of Lysinibacillus fusiformis strain Juneja, a laboratory-derived pathogen of Drosophila melanogaster.</title>
        <authorList>
            <person name="Smith B.R."/>
            <person name="Unckless R.L."/>
        </authorList>
    </citation>
    <scope>NUCLEOTIDE SEQUENCE [LARGE SCALE GENOMIC DNA]</scope>
    <source>
        <strain evidence="5 6">Juneja</strain>
    </source>
</reference>
<dbReference type="RefSeq" id="WP_036128919.1">
    <property type="nucleotide sequence ID" value="NZ_JAZBNI010000011.1"/>
</dbReference>
<dbReference type="Gene3D" id="3.20.80.10">
    <property type="entry name" value="Regulatory factor, effector binding domain"/>
    <property type="match status" value="1"/>
</dbReference>